<comment type="caution">
    <text evidence="1">The sequence shown here is derived from an EMBL/GenBank/DDBJ whole genome shotgun (WGS) entry which is preliminary data.</text>
</comment>
<name>A0A2W7QUA0_9BACT</name>
<reference evidence="1 3" key="1">
    <citation type="submission" date="2018-06" db="EMBL/GenBank/DDBJ databases">
        <title>Genomic Encyclopedia of Archaeal and Bacterial Type Strains, Phase II (KMG-II): from individual species to whole genera.</title>
        <authorList>
            <person name="Goeker M."/>
        </authorList>
    </citation>
    <scope>NUCLEOTIDE SEQUENCE [LARGE SCALE GENOMIC DNA]</scope>
    <source>
        <strain evidence="1 3">DSM 22686</strain>
    </source>
</reference>
<gene>
    <name evidence="2" type="ORF">ESW18_18205</name>
    <name evidence="1" type="ORF">LV84_03592</name>
</gene>
<dbReference type="Proteomes" id="UP000321927">
    <property type="component" value="Unassembled WGS sequence"/>
</dbReference>
<dbReference type="RefSeq" id="WP_086502851.1">
    <property type="nucleotide sequence ID" value="NZ_MSSV01000021.1"/>
</dbReference>
<evidence type="ECO:0000313" key="2">
    <source>
        <dbReference type="EMBL" id="TXD76030.1"/>
    </source>
</evidence>
<dbReference type="OrthoDB" id="978645at2"/>
<proteinExistence type="predicted"/>
<evidence type="ECO:0008006" key="5">
    <source>
        <dbReference type="Google" id="ProtNLM"/>
    </source>
</evidence>
<evidence type="ECO:0000313" key="1">
    <source>
        <dbReference type="EMBL" id="PZX51834.1"/>
    </source>
</evidence>
<evidence type="ECO:0000313" key="3">
    <source>
        <dbReference type="Proteomes" id="UP000249115"/>
    </source>
</evidence>
<protein>
    <recommendedName>
        <fullName evidence="5">Outer membrane protein with beta-barrel domain</fullName>
    </recommendedName>
</protein>
<reference evidence="2 4" key="2">
    <citation type="submission" date="2019-08" db="EMBL/GenBank/DDBJ databases">
        <title>Genome of Algoriphagus ratkowskyi IC026.</title>
        <authorList>
            <person name="Bowman J.P."/>
        </authorList>
    </citation>
    <scope>NUCLEOTIDE SEQUENCE [LARGE SCALE GENOMIC DNA]</scope>
    <source>
        <strain evidence="2 4">IC026</strain>
    </source>
</reference>
<keyword evidence="4" id="KW-1185">Reference proteome</keyword>
<dbReference type="EMBL" id="QKZU01000017">
    <property type="protein sequence ID" value="PZX51834.1"/>
    <property type="molecule type" value="Genomic_DNA"/>
</dbReference>
<dbReference type="AlphaFoldDB" id="A0A2W7QUA0"/>
<organism evidence="1 3">
    <name type="scientific">Algoriphagus ratkowskyi</name>
    <dbReference type="NCBI Taxonomy" id="57028"/>
    <lineage>
        <taxon>Bacteria</taxon>
        <taxon>Pseudomonadati</taxon>
        <taxon>Bacteroidota</taxon>
        <taxon>Cytophagia</taxon>
        <taxon>Cytophagales</taxon>
        <taxon>Cyclobacteriaceae</taxon>
        <taxon>Algoriphagus</taxon>
    </lineage>
</organism>
<dbReference type="EMBL" id="VORV01000016">
    <property type="protein sequence ID" value="TXD76030.1"/>
    <property type="molecule type" value="Genomic_DNA"/>
</dbReference>
<accession>A0A2W7QUA0</accession>
<evidence type="ECO:0000313" key="4">
    <source>
        <dbReference type="Proteomes" id="UP000321927"/>
    </source>
</evidence>
<sequence length="193" mass="21357">MKYSLIILLVVLPFISFAQERGVGIRLGEPLSITYKDFLSESISIEGMIGVAGINGASYYQKDFESNPPESNSFYISHSAQKGISFNVRSAYHEDITDVFGITDGYLLAYGGIGIQLRSTKVTYTYADGQTSSLMKNDSRTNFDFGPETFIGTEYYFDDVPISVFGEVGLFLELIDRIGHIKGQGGIGVRYIF</sequence>
<dbReference type="Proteomes" id="UP000249115">
    <property type="component" value="Unassembled WGS sequence"/>
</dbReference>